<keyword evidence="4" id="KW-0175">Coiled coil</keyword>
<feature type="repeat" description="ANK" evidence="3">
    <location>
        <begin position="1112"/>
        <end position="1144"/>
    </location>
</feature>
<dbReference type="PANTHER" id="PTHR24171:SF9">
    <property type="entry name" value="ANKYRIN REPEAT DOMAIN-CONTAINING PROTEIN 39"/>
    <property type="match status" value="1"/>
</dbReference>
<keyword evidence="1" id="KW-0677">Repeat</keyword>
<dbReference type="PROSITE" id="PS50088">
    <property type="entry name" value="ANK_REPEAT"/>
    <property type="match status" value="5"/>
</dbReference>
<dbReference type="Gene3D" id="1.25.40.20">
    <property type="entry name" value="Ankyrin repeat-containing domain"/>
    <property type="match status" value="2"/>
</dbReference>
<dbReference type="InterPro" id="IPR002110">
    <property type="entry name" value="Ankyrin_rpt"/>
</dbReference>
<evidence type="ECO:0000313" key="6">
    <source>
        <dbReference type="Proteomes" id="UP000502823"/>
    </source>
</evidence>
<dbReference type="PROSITE" id="PS50297">
    <property type="entry name" value="ANK_REP_REGION"/>
    <property type="match status" value="5"/>
</dbReference>
<feature type="repeat" description="ANK" evidence="3">
    <location>
        <begin position="1146"/>
        <end position="1178"/>
    </location>
</feature>
<dbReference type="Pfam" id="PF12796">
    <property type="entry name" value="Ank_2"/>
    <property type="match status" value="1"/>
</dbReference>
<dbReference type="InParanoid" id="A0A6L2PAG4"/>
<feature type="coiled-coil region" evidence="4">
    <location>
        <begin position="273"/>
        <end position="303"/>
    </location>
</feature>
<feature type="repeat" description="ANK" evidence="3">
    <location>
        <begin position="1044"/>
        <end position="1076"/>
    </location>
</feature>
<evidence type="ECO:0000256" key="1">
    <source>
        <dbReference type="ARBA" id="ARBA00022737"/>
    </source>
</evidence>
<reference evidence="6" key="1">
    <citation type="submission" date="2020-01" db="EMBL/GenBank/DDBJ databases">
        <title>Draft genome sequence of the Termite Coptotermes fromosanus.</title>
        <authorList>
            <person name="Itakura S."/>
            <person name="Yosikawa Y."/>
            <person name="Umezawa K."/>
        </authorList>
    </citation>
    <scope>NUCLEOTIDE SEQUENCE [LARGE SCALE GENOMIC DNA]</scope>
</reference>
<evidence type="ECO:0000256" key="3">
    <source>
        <dbReference type="PROSITE-ProRule" id="PRU00023"/>
    </source>
</evidence>
<keyword evidence="2 3" id="KW-0040">ANK repeat</keyword>
<dbReference type="SMART" id="SM00248">
    <property type="entry name" value="ANK"/>
    <property type="match status" value="5"/>
</dbReference>
<name>A0A6L2PAG4_COPFO</name>
<dbReference type="InterPro" id="IPR036770">
    <property type="entry name" value="Ankyrin_rpt-contain_sf"/>
</dbReference>
<accession>A0A6L2PAG4</accession>
<protein>
    <submittedName>
        <fullName evidence="5">Uncharacterized protein</fullName>
    </submittedName>
</protein>
<dbReference type="OrthoDB" id="539213at2759"/>
<dbReference type="PRINTS" id="PR01415">
    <property type="entry name" value="ANKYRIN"/>
</dbReference>
<proteinExistence type="predicted"/>
<feature type="coiled-coil region" evidence="4">
    <location>
        <begin position="448"/>
        <end position="553"/>
    </location>
</feature>
<evidence type="ECO:0000313" key="5">
    <source>
        <dbReference type="EMBL" id="GFG29394.1"/>
    </source>
</evidence>
<organism evidence="5 6">
    <name type="scientific">Coptotermes formosanus</name>
    <name type="common">Formosan subterranean termite</name>
    <dbReference type="NCBI Taxonomy" id="36987"/>
    <lineage>
        <taxon>Eukaryota</taxon>
        <taxon>Metazoa</taxon>
        <taxon>Ecdysozoa</taxon>
        <taxon>Arthropoda</taxon>
        <taxon>Hexapoda</taxon>
        <taxon>Insecta</taxon>
        <taxon>Pterygota</taxon>
        <taxon>Neoptera</taxon>
        <taxon>Polyneoptera</taxon>
        <taxon>Dictyoptera</taxon>
        <taxon>Blattodea</taxon>
        <taxon>Blattoidea</taxon>
        <taxon>Termitoidae</taxon>
        <taxon>Rhinotermitidae</taxon>
        <taxon>Coptotermes</taxon>
    </lineage>
</organism>
<evidence type="ECO:0000256" key="4">
    <source>
        <dbReference type="SAM" id="Coils"/>
    </source>
</evidence>
<dbReference type="Pfam" id="PF13637">
    <property type="entry name" value="Ank_4"/>
    <property type="match status" value="2"/>
</dbReference>
<feature type="coiled-coil region" evidence="4">
    <location>
        <begin position="382"/>
        <end position="409"/>
    </location>
</feature>
<feature type="repeat" description="ANK" evidence="3">
    <location>
        <begin position="1009"/>
        <end position="1041"/>
    </location>
</feature>
<feature type="repeat" description="ANK" evidence="3">
    <location>
        <begin position="1077"/>
        <end position="1109"/>
    </location>
</feature>
<dbReference type="AlphaFoldDB" id="A0A6L2PAG4"/>
<sequence length="1199" mass="137172">MESSLTTPHQVIHTTVMPHLYTDSFQTLLGQYLSSDLRLQLLVLQILQLIQDYQNMMPPTRHVGIDEDKNENHFNRNTKMLETQLVCPTLLWKENYYSTDTESEPGAQRMQGINFRSLRDKGWTPYNNFMQDEIDSSYENLERRKHNIERTQFLESDNNIYFKLEALMEKQKILVSQMRLNMINLQQHETELEKYYERKMGQEMQLINKVKNQREIIHNLKAQIQTCKNISSSTLLELKNKTWEINRLKFGLTNSSPVDRQLSNCTSISLGCLLELRNKDNELQKLSSKLENKEAQLEIMFNLSKFNNNVSEMQPIRSLLERISSLETQLNNCSISPSSILLELKNKSHEVEELTSKLHDKDAFEIKFKNCLAYSSYLSSQLSETSRNLEEQTSKLQQMESQLQACHNNSIPIFSPFNNTVNEVQLLISVMDERNNLSVQLQNCSADKAEQLSKLINKSNEVEELTSELKDKDILEVKLENCSNSTRNLQAQLSKLLDNKKQLETCFNNYSCILNSHNQRSDIQFLISLMRDNDDLKAQLQKCSTEKQEQLSKLTNTSNELRQLTSIFTDTERKLESCTNYSSRLFSQLKNCSSDTSSILPILNNTITGITFLIPVFKERDLLKAQLQNCSAETMQKISEIRNNANEMTELRARLRNQDALMMKLQNCSNYLSILNSEVNNRNFSFQEVTYKLLDVQTKLQTCSKNLSSALLDLDSKTEETERLTSMLNTQNNLQALVQNCYHTLHTTIYNNTRKINDLTTKLRNGQSCELQLQNCKNISLVLQVELENKTTEIQNLKLENKNYELQLLHFSNISYPVYQELWLNMTKLGAQLEICLEDSSTLLNELSNKTNIIQDLTLKLWTEHQLANKINECTALSPNLSMELVNETNHIQELASELIAQSKNEHNCSNILSPLLTELRNTTIQVQNLTSVLVNNTLIKNLQWELSQAEQKLEAKQKDVLQFLTFLQNHSSDVCDLQSLPKAAEYGEPVVVQAWLDTGVNPDTVDSQGYTALQRAAIAGNLQHVMLLVHYGANLTALSRNQFGDLPIHLAVAYGHQNIVHWMLDNGVPVDIRNRLGATPLYSAVHNNRLEIARFLLDRGAAVNAKVINGDNRTSLHEAAAIGSVDLVQLLLDHGADINAVTSNENQTPLHWAEKEGQMGTAEILIQRGADITARDKNGKTPLELAPTYINGIQYPWH</sequence>
<gene>
    <name evidence="5" type="ORF">Cfor_04458</name>
</gene>
<comment type="caution">
    <text evidence="5">The sequence shown here is derived from an EMBL/GenBank/DDBJ whole genome shotgun (WGS) entry which is preliminary data.</text>
</comment>
<dbReference type="PANTHER" id="PTHR24171">
    <property type="entry name" value="ANKYRIN REPEAT DOMAIN-CONTAINING PROTEIN 39-RELATED"/>
    <property type="match status" value="1"/>
</dbReference>
<dbReference type="SUPFAM" id="SSF48403">
    <property type="entry name" value="Ankyrin repeat"/>
    <property type="match status" value="1"/>
</dbReference>
<dbReference type="Proteomes" id="UP000502823">
    <property type="component" value="Unassembled WGS sequence"/>
</dbReference>
<keyword evidence="6" id="KW-1185">Reference proteome</keyword>
<dbReference type="EMBL" id="BLKM01000137">
    <property type="protein sequence ID" value="GFG29394.1"/>
    <property type="molecule type" value="Genomic_DNA"/>
</dbReference>
<evidence type="ECO:0000256" key="2">
    <source>
        <dbReference type="ARBA" id="ARBA00023043"/>
    </source>
</evidence>